<gene>
    <name evidence="5" type="primary">LOC105429342</name>
</gene>
<feature type="transmembrane region" description="Helical" evidence="2">
    <location>
        <begin position="102"/>
        <end position="122"/>
    </location>
</feature>
<evidence type="ECO:0000313" key="5">
    <source>
        <dbReference type="RefSeq" id="XP_011640552.1"/>
    </source>
</evidence>
<keyword evidence="2" id="KW-0812">Transmembrane</keyword>
<keyword evidence="2" id="KW-1133">Transmembrane helix</keyword>
<feature type="signal peptide" evidence="3">
    <location>
        <begin position="1"/>
        <end position="16"/>
    </location>
</feature>
<feature type="compositionally biased region" description="Low complexity" evidence="1">
    <location>
        <begin position="188"/>
        <end position="207"/>
    </location>
</feature>
<evidence type="ECO:0000256" key="1">
    <source>
        <dbReference type="SAM" id="MobiDB-lite"/>
    </source>
</evidence>
<feature type="region of interest" description="Disordered" evidence="1">
    <location>
        <begin position="184"/>
        <end position="222"/>
    </location>
</feature>
<evidence type="ECO:0000256" key="3">
    <source>
        <dbReference type="SAM" id="SignalP"/>
    </source>
</evidence>
<name>A0A6I9WDU6_9HYME</name>
<keyword evidence="2" id="KW-0472">Membrane</keyword>
<keyword evidence="3" id="KW-0732">Signal</keyword>
<proteinExistence type="predicted"/>
<dbReference type="OrthoDB" id="6599193at2759"/>
<evidence type="ECO:0000256" key="2">
    <source>
        <dbReference type="SAM" id="Phobius"/>
    </source>
</evidence>
<organism evidence="4 5">
    <name type="scientific">Pogonomyrmex barbatus</name>
    <name type="common">red harvester ant</name>
    <dbReference type="NCBI Taxonomy" id="144034"/>
    <lineage>
        <taxon>Eukaryota</taxon>
        <taxon>Metazoa</taxon>
        <taxon>Ecdysozoa</taxon>
        <taxon>Arthropoda</taxon>
        <taxon>Hexapoda</taxon>
        <taxon>Insecta</taxon>
        <taxon>Pterygota</taxon>
        <taxon>Neoptera</taxon>
        <taxon>Endopterygota</taxon>
        <taxon>Hymenoptera</taxon>
        <taxon>Apocrita</taxon>
        <taxon>Aculeata</taxon>
        <taxon>Formicoidea</taxon>
        <taxon>Formicidae</taxon>
        <taxon>Myrmicinae</taxon>
        <taxon>Pogonomyrmex</taxon>
    </lineage>
</organism>
<sequence length="257" mass="28785">MTALIVSTIIALPVLANVLLADLNLHGTVCGEKICNNSEYCSPFDMQCRPCAIVCNATSHNYQPVECTRDCQLYLHDQRYAQQMDQARQYDDLRDEIEKLKYRFVITTTLTCFSLFGMLYLLGRTLIRWKRIQNSLQTLFRRNLKVKAANKNRVQDDVEAAVNKQNGGLKLTIPSISATVEAESKIENNNSSSNNSSSNGSSNTRSNKISTPNTVSTSLSRRYASEDTTLDYAYDNPAMTPSPEAAQLKIKARESSF</sequence>
<evidence type="ECO:0000313" key="4">
    <source>
        <dbReference type="Proteomes" id="UP000504615"/>
    </source>
</evidence>
<dbReference type="Proteomes" id="UP000504615">
    <property type="component" value="Unplaced"/>
</dbReference>
<keyword evidence="4" id="KW-1185">Reference proteome</keyword>
<protein>
    <submittedName>
        <fullName evidence="5">Protein grindelwald</fullName>
    </submittedName>
</protein>
<feature type="chain" id="PRO_5026819412" evidence="3">
    <location>
        <begin position="17"/>
        <end position="257"/>
    </location>
</feature>
<dbReference type="KEGG" id="pbar:105429342"/>
<dbReference type="RefSeq" id="XP_011640552.1">
    <property type="nucleotide sequence ID" value="XM_011642250.1"/>
</dbReference>
<feature type="compositionally biased region" description="Polar residues" evidence="1">
    <location>
        <begin position="208"/>
        <end position="220"/>
    </location>
</feature>
<accession>A0A6I9WDU6</accession>
<reference evidence="5" key="1">
    <citation type="submission" date="2025-08" db="UniProtKB">
        <authorList>
            <consortium name="RefSeq"/>
        </authorList>
    </citation>
    <scope>IDENTIFICATION</scope>
</reference>
<dbReference type="GeneID" id="105429342"/>
<dbReference type="AlphaFoldDB" id="A0A6I9WDU6"/>